<proteinExistence type="predicted"/>
<evidence type="ECO:0000256" key="1">
    <source>
        <dbReference type="SAM" id="MobiDB-lite"/>
    </source>
</evidence>
<protein>
    <submittedName>
        <fullName evidence="3">Uncharacterized protein</fullName>
    </submittedName>
</protein>
<dbReference type="EMBL" id="JAZHXI010000005">
    <property type="protein sequence ID" value="KAL2071288.1"/>
    <property type="molecule type" value="Genomic_DNA"/>
</dbReference>
<organism evidence="3 4">
    <name type="scientific">Oculimacula yallundae</name>
    <dbReference type="NCBI Taxonomy" id="86028"/>
    <lineage>
        <taxon>Eukaryota</taxon>
        <taxon>Fungi</taxon>
        <taxon>Dikarya</taxon>
        <taxon>Ascomycota</taxon>
        <taxon>Pezizomycotina</taxon>
        <taxon>Leotiomycetes</taxon>
        <taxon>Helotiales</taxon>
        <taxon>Ploettnerulaceae</taxon>
        <taxon>Oculimacula</taxon>
    </lineage>
</organism>
<keyword evidence="2" id="KW-0472">Membrane</keyword>
<accession>A0ABR4CPL5</accession>
<keyword evidence="4" id="KW-1185">Reference proteome</keyword>
<feature type="region of interest" description="Disordered" evidence="1">
    <location>
        <begin position="193"/>
        <end position="217"/>
    </location>
</feature>
<evidence type="ECO:0000313" key="3">
    <source>
        <dbReference type="EMBL" id="KAL2071288.1"/>
    </source>
</evidence>
<feature type="transmembrane region" description="Helical" evidence="2">
    <location>
        <begin position="164"/>
        <end position="183"/>
    </location>
</feature>
<sequence length="217" mass="23672">MAEASAVLGIVASMIAICSCATAISQYAISESAINGSAHSDLSSELKSLQASLSSLRHLTEKNAESLKAGAIPLFSTLSSQSENARSKCGCDNLRGYVPTLQHLLEDPPPTIFILACIIYTFLYMRLREKRRNDQYQDKFIISSMGLGIAAAAYTREWENLKGYVAWCAVAGLMLSATLHWVLRLGSDRGDIPNPRPTEALEPDLKFGEKGDWKEVA</sequence>
<dbReference type="Proteomes" id="UP001595075">
    <property type="component" value="Unassembled WGS sequence"/>
</dbReference>
<keyword evidence="2" id="KW-1133">Transmembrane helix</keyword>
<evidence type="ECO:0000313" key="4">
    <source>
        <dbReference type="Proteomes" id="UP001595075"/>
    </source>
</evidence>
<evidence type="ECO:0000256" key="2">
    <source>
        <dbReference type="SAM" id="Phobius"/>
    </source>
</evidence>
<name>A0ABR4CPL5_9HELO</name>
<reference evidence="3 4" key="1">
    <citation type="journal article" date="2024" name="Commun. Biol.">
        <title>Comparative genomic analysis of thermophilic fungi reveals convergent evolutionary adaptations and gene losses.</title>
        <authorList>
            <person name="Steindorff A.S."/>
            <person name="Aguilar-Pontes M.V."/>
            <person name="Robinson A.J."/>
            <person name="Andreopoulos B."/>
            <person name="LaButti K."/>
            <person name="Kuo A."/>
            <person name="Mondo S."/>
            <person name="Riley R."/>
            <person name="Otillar R."/>
            <person name="Haridas S."/>
            <person name="Lipzen A."/>
            <person name="Grimwood J."/>
            <person name="Schmutz J."/>
            <person name="Clum A."/>
            <person name="Reid I.D."/>
            <person name="Moisan M.C."/>
            <person name="Butler G."/>
            <person name="Nguyen T.T.M."/>
            <person name="Dewar K."/>
            <person name="Conant G."/>
            <person name="Drula E."/>
            <person name="Henrissat B."/>
            <person name="Hansel C."/>
            <person name="Singer S."/>
            <person name="Hutchinson M.I."/>
            <person name="de Vries R.P."/>
            <person name="Natvig D.O."/>
            <person name="Powell A.J."/>
            <person name="Tsang A."/>
            <person name="Grigoriev I.V."/>
        </authorList>
    </citation>
    <scope>NUCLEOTIDE SEQUENCE [LARGE SCALE GENOMIC DNA]</scope>
    <source>
        <strain evidence="3 4">CBS 494.80</strain>
    </source>
</reference>
<feature type="transmembrane region" description="Helical" evidence="2">
    <location>
        <begin position="7"/>
        <end position="29"/>
    </location>
</feature>
<feature type="transmembrane region" description="Helical" evidence="2">
    <location>
        <begin position="110"/>
        <end position="127"/>
    </location>
</feature>
<feature type="transmembrane region" description="Helical" evidence="2">
    <location>
        <begin position="139"/>
        <end position="158"/>
    </location>
</feature>
<feature type="compositionally biased region" description="Basic and acidic residues" evidence="1">
    <location>
        <begin position="203"/>
        <end position="217"/>
    </location>
</feature>
<keyword evidence="2" id="KW-0812">Transmembrane</keyword>
<comment type="caution">
    <text evidence="3">The sequence shown here is derived from an EMBL/GenBank/DDBJ whole genome shotgun (WGS) entry which is preliminary data.</text>
</comment>
<gene>
    <name evidence="3" type="ORF">VTL71DRAFT_12523</name>
</gene>